<organism evidence="2 3">
    <name type="scientific">Planomonospora venezuelensis</name>
    <dbReference type="NCBI Taxonomy" id="1999"/>
    <lineage>
        <taxon>Bacteria</taxon>
        <taxon>Bacillati</taxon>
        <taxon>Actinomycetota</taxon>
        <taxon>Actinomycetes</taxon>
        <taxon>Streptosporangiales</taxon>
        <taxon>Streptosporangiaceae</taxon>
        <taxon>Planomonospora</taxon>
    </lineage>
</organism>
<reference evidence="2 3" key="1">
    <citation type="submission" date="2020-08" db="EMBL/GenBank/DDBJ databases">
        <title>Genomic Encyclopedia of Type Strains, Phase III (KMG-III): the genomes of soil and plant-associated and newly described type strains.</title>
        <authorList>
            <person name="Whitman W."/>
        </authorList>
    </citation>
    <scope>NUCLEOTIDE SEQUENCE [LARGE SCALE GENOMIC DNA]</scope>
    <source>
        <strain evidence="2 3">CECT 3303</strain>
    </source>
</reference>
<dbReference type="RefSeq" id="WP_184948432.1">
    <property type="nucleotide sequence ID" value="NZ_BAAAWZ010000001.1"/>
</dbReference>
<evidence type="ECO:0000313" key="2">
    <source>
        <dbReference type="EMBL" id="MBB5967728.1"/>
    </source>
</evidence>
<keyword evidence="3" id="KW-1185">Reference proteome</keyword>
<evidence type="ECO:0000256" key="1">
    <source>
        <dbReference type="SAM" id="MobiDB-lite"/>
    </source>
</evidence>
<sequence length="54" mass="5745">MGNPEHQQRGVRRALFHRDGTTYAPVPGGEVRAGFGPARFTPAPEQAGTARLSA</sequence>
<comment type="caution">
    <text evidence="2">The sequence shown here is derived from an EMBL/GenBank/DDBJ whole genome shotgun (WGS) entry which is preliminary data.</text>
</comment>
<protein>
    <submittedName>
        <fullName evidence="2">Uncharacterized protein</fullName>
    </submittedName>
</protein>
<evidence type="ECO:0000313" key="3">
    <source>
        <dbReference type="Proteomes" id="UP000562352"/>
    </source>
</evidence>
<dbReference type="EMBL" id="JACHJJ010000037">
    <property type="protein sequence ID" value="MBB5967728.1"/>
    <property type="molecule type" value="Genomic_DNA"/>
</dbReference>
<accession>A0A841DHE1</accession>
<dbReference type="AlphaFoldDB" id="A0A841DHE1"/>
<dbReference type="Proteomes" id="UP000562352">
    <property type="component" value="Unassembled WGS sequence"/>
</dbReference>
<name>A0A841DHE1_PLAVE</name>
<feature type="region of interest" description="Disordered" evidence="1">
    <location>
        <begin position="1"/>
        <end position="54"/>
    </location>
</feature>
<gene>
    <name evidence="2" type="ORF">FHS22_007041</name>
</gene>
<proteinExistence type="predicted"/>